<organism evidence="2 3">
    <name type="scientific">Paramuricea clavata</name>
    <name type="common">Red gorgonian</name>
    <name type="synonym">Violescent sea-whip</name>
    <dbReference type="NCBI Taxonomy" id="317549"/>
    <lineage>
        <taxon>Eukaryota</taxon>
        <taxon>Metazoa</taxon>
        <taxon>Cnidaria</taxon>
        <taxon>Anthozoa</taxon>
        <taxon>Octocorallia</taxon>
        <taxon>Malacalcyonacea</taxon>
        <taxon>Plexauridae</taxon>
        <taxon>Paramuricea</taxon>
    </lineage>
</organism>
<accession>A0A6S7KN14</accession>
<dbReference type="AlphaFoldDB" id="A0A6S7KN14"/>
<dbReference type="Proteomes" id="UP001152795">
    <property type="component" value="Unassembled WGS sequence"/>
</dbReference>
<evidence type="ECO:0000313" key="3">
    <source>
        <dbReference type="Proteomes" id="UP001152795"/>
    </source>
</evidence>
<comment type="caution">
    <text evidence="2">The sequence shown here is derived from an EMBL/GenBank/DDBJ whole genome shotgun (WGS) entry which is preliminary data.</text>
</comment>
<keyword evidence="3" id="KW-1185">Reference proteome</keyword>
<reference evidence="2" key="1">
    <citation type="submission" date="2020-04" db="EMBL/GenBank/DDBJ databases">
        <authorList>
            <person name="Alioto T."/>
            <person name="Alioto T."/>
            <person name="Gomez Garrido J."/>
        </authorList>
    </citation>
    <scope>NUCLEOTIDE SEQUENCE</scope>
    <source>
        <strain evidence="2">A484AB</strain>
    </source>
</reference>
<feature type="compositionally biased region" description="Basic and acidic residues" evidence="1">
    <location>
        <begin position="1"/>
        <end position="17"/>
    </location>
</feature>
<evidence type="ECO:0000256" key="1">
    <source>
        <dbReference type="SAM" id="MobiDB-lite"/>
    </source>
</evidence>
<feature type="compositionally biased region" description="Polar residues" evidence="1">
    <location>
        <begin position="18"/>
        <end position="28"/>
    </location>
</feature>
<protein>
    <submittedName>
        <fullName evidence="2">Nucleotide-binding oligomerization domain-containing 2</fullName>
    </submittedName>
</protein>
<name>A0A6S7KN14_PARCT</name>
<gene>
    <name evidence="2" type="ORF">PACLA_8A040500</name>
</gene>
<dbReference type="EMBL" id="CACRXK020034657">
    <property type="protein sequence ID" value="CAB4044354.1"/>
    <property type="molecule type" value="Genomic_DNA"/>
</dbReference>
<feature type="region of interest" description="Disordered" evidence="1">
    <location>
        <begin position="1"/>
        <end position="29"/>
    </location>
</feature>
<evidence type="ECO:0000313" key="2">
    <source>
        <dbReference type="EMBL" id="CAB4044354.1"/>
    </source>
</evidence>
<feature type="non-terminal residue" evidence="2">
    <location>
        <position position="1"/>
    </location>
</feature>
<dbReference type="OrthoDB" id="8061911at2759"/>
<proteinExistence type="predicted"/>
<sequence>MKKTRFCKDRSGLDEIRTSPQKSDSTLATVRKAEPVTSPLDPIRFSSWLRLKRVRAWINRFMNNCKQPRGKRTDGELTSEEINDSENQLIQLAQEIAFPEEIEAVRSGKELPKKIKLHPLKPWLDDDEPHKKFSGEGDIREFLRDFEIYVAVNEWSNEKAGQFLAVFLTDDAKAFYHQQQESVRKSYKELSGALKE</sequence>